<feature type="region of interest" description="Disordered" evidence="1">
    <location>
        <begin position="113"/>
        <end position="141"/>
    </location>
</feature>
<dbReference type="RefSeq" id="WP_131122674.1">
    <property type="nucleotide sequence ID" value="NZ_SIXH01000048.1"/>
</dbReference>
<feature type="region of interest" description="Disordered" evidence="1">
    <location>
        <begin position="1"/>
        <end position="21"/>
    </location>
</feature>
<evidence type="ECO:0000313" key="3">
    <source>
        <dbReference type="Proteomes" id="UP000292452"/>
    </source>
</evidence>
<evidence type="ECO:0000256" key="1">
    <source>
        <dbReference type="SAM" id="MobiDB-lite"/>
    </source>
</evidence>
<comment type="caution">
    <text evidence="2">The sequence shown here is derived from an EMBL/GenBank/DDBJ whole genome shotgun (WGS) entry which is preliminary data.</text>
</comment>
<name>A0A4Q9I010_STRKA</name>
<feature type="compositionally biased region" description="Basic and acidic residues" evidence="1">
    <location>
        <begin position="113"/>
        <end position="124"/>
    </location>
</feature>
<protein>
    <submittedName>
        <fullName evidence="2">Uncharacterized protein</fullName>
    </submittedName>
</protein>
<reference evidence="2 3" key="1">
    <citation type="submission" date="2019-02" db="EMBL/GenBank/DDBJ databases">
        <title>Draft Genome Sequence of Streptomyces sp. AM-2504, identified by 16S rRNA comparative analysis as a Streptomyces Kasugaensis strain.</title>
        <authorList>
            <person name="Napolioni V."/>
            <person name="Giuliodori A.M."/>
            <person name="Spurio R."/>
            <person name="Fabbretti A."/>
        </authorList>
    </citation>
    <scope>NUCLEOTIDE SEQUENCE [LARGE SCALE GENOMIC DNA]</scope>
    <source>
        <strain evidence="2 3">AM-2504</strain>
    </source>
</reference>
<evidence type="ECO:0000313" key="2">
    <source>
        <dbReference type="EMBL" id="TBO60219.1"/>
    </source>
</evidence>
<dbReference type="AlphaFoldDB" id="A0A4Q9I010"/>
<organism evidence="2 3">
    <name type="scientific">Streptomyces kasugaensis</name>
    <dbReference type="NCBI Taxonomy" id="1946"/>
    <lineage>
        <taxon>Bacteria</taxon>
        <taxon>Bacillati</taxon>
        <taxon>Actinomycetota</taxon>
        <taxon>Actinomycetes</taxon>
        <taxon>Kitasatosporales</taxon>
        <taxon>Streptomycetaceae</taxon>
        <taxon>Streptomyces</taxon>
    </lineage>
</organism>
<dbReference type="EMBL" id="SIXH01000048">
    <property type="protein sequence ID" value="TBO60219.1"/>
    <property type="molecule type" value="Genomic_DNA"/>
</dbReference>
<dbReference type="Proteomes" id="UP000292452">
    <property type="component" value="Unassembled WGS sequence"/>
</dbReference>
<proteinExistence type="predicted"/>
<gene>
    <name evidence="2" type="ORF">EYS09_07935</name>
</gene>
<sequence>MAQAAASVAGRRSTKVIRKPKVAPAPAVAQMSPAPVNEADALAAYRNHLKTCRASNVVGRCDGTHRCGDGTRLAALYDRLRRTQPRRDRERAQEARVEEMLARVRSAKASRAAAREWEERRTDAPRQALAKRSGTEVEEANNTRRIPVPGAVSHLRGAGVPLKTLHPAC</sequence>
<accession>A0A4Q9I010</accession>
<feature type="compositionally biased region" description="Basic residues" evidence="1">
    <location>
        <begin position="12"/>
        <end position="21"/>
    </location>
</feature>
<keyword evidence="3" id="KW-1185">Reference proteome</keyword>